<dbReference type="PANTHER" id="PTHR12753">
    <property type="entry name" value="AD-003 - RELATED"/>
    <property type="match status" value="1"/>
</dbReference>
<comment type="catalytic activity">
    <reaction evidence="9">
        <text>N-terminal L-prolyl-L-prolyl-L-lysyl-[protein] + 2 S-adenosyl-L-methionine = N-terminal N,N-dimethyl-L-prolyl-L-prolyl-L-lysyl-[protein] + 2 S-adenosyl-L-homocysteine + 2 H(+)</text>
        <dbReference type="Rhea" id="RHEA:54736"/>
        <dbReference type="Rhea" id="RHEA-COMP:13787"/>
        <dbReference type="Rhea" id="RHEA-COMP:13974"/>
        <dbReference type="ChEBI" id="CHEBI:15378"/>
        <dbReference type="ChEBI" id="CHEBI:57856"/>
        <dbReference type="ChEBI" id="CHEBI:59789"/>
        <dbReference type="ChEBI" id="CHEBI:138059"/>
        <dbReference type="ChEBI" id="CHEBI:138318"/>
        <dbReference type="EC" id="2.1.1.244"/>
    </reaction>
</comment>
<keyword evidence="4 12" id="KW-0949">S-adenosyl-L-methionine</keyword>
<comment type="similarity">
    <text evidence="1">Belongs to the methyltransferase superfamily. NTM1 family.</text>
</comment>
<dbReference type="Pfam" id="PF05891">
    <property type="entry name" value="Methyltransf_PK"/>
    <property type="match status" value="1"/>
</dbReference>
<keyword evidence="2" id="KW-0489">Methyltransferase</keyword>
<dbReference type="PIRSF" id="PIRSF016958">
    <property type="entry name" value="DUF858_MeTrfase_lik"/>
    <property type="match status" value="1"/>
</dbReference>
<dbReference type="FunFam" id="3.40.50.150:FF:000025">
    <property type="entry name" value="N-terminal Xaa-Pro-Lys N-methyltransferase 1"/>
    <property type="match status" value="1"/>
</dbReference>
<dbReference type="Proteomes" id="UP001150569">
    <property type="component" value="Unassembled WGS sequence"/>
</dbReference>
<comment type="catalytic activity">
    <reaction evidence="8">
        <text>N-terminal L-seryl-L-prolyl-L-lysyl-[protein] + 3 S-adenosyl-L-methionine = N-terminal N,N,N-trimethyl-L-seryl-L-prolyl-L-lysyl-[protein] + 3 S-adenosyl-L-homocysteine + 3 H(+)</text>
        <dbReference type="Rhea" id="RHEA:54724"/>
        <dbReference type="Rhea" id="RHEA-COMP:13789"/>
        <dbReference type="Rhea" id="RHEA-COMP:13973"/>
        <dbReference type="ChEBI" id="CHEBI:15378"/>
        <dbReference type="ChEBI" id="CHEBI:57856"/>
        <dbReference type="ChEBI" id="CHEBI:59789"/>
        <dbReference type="ChEBI" id="CHEBI:138061"/>
        <dbReference type="ChEBI" id="CHEBI:138317"/>
        <dbReference type="EC" id="2.1.1.244"/>
    </reaction>
</comment>
<dbReference type="EC" id="2.1.1.244" evidence="5"/>
<evidence type="ECO:0000256" key="3">
    <source>
        <dbReference type="ARBA" id="ARBA00022679"/>
    </source>
</evidence>
<proteinExistence type="inferred from homology"/>
<evidence type="ECO:0000256" key="12">
    <source>
        <dbReference type="PIRSR" id="PIRSR016958-1"/>
    </source>
</evidence>
<keyword evidence="3" id="KW-0808">Transferase</keyword>
<organism evidence="13 14">
    <name type="scientific">Tieghemiomyces parasiticus</name>
    <dbReference type="NCBI Taxonomy" id="78921"/>
    <lineage>
        <taxon>Eukaryota</taxon>
        <taxon>Fungi</taxon>
        <taxon>Fungi incertae sedis</taxon>
        <taxon>Zoopagomycota</taxon>
        <taxon>Kickxellomycotina</taxon>
        <taxon>Dimargaritomycetes</taxon>
        <taxon>Dimargaritales</taxon>
        <taxon>Dimargaritaceae</taxon>
        <taxon>Tieghemiomyces</taxon>
    </lineage>
</organism>
<dbReference type="InterPro" id="IPR008576">
    <property type="entry name" value="MeTrfase_NTM1"/>
</dbReference>
<evidence type="ECO:0000256" key="2">
    <source>
        <dbReference type="ARBA" id="ARBA00022603"/>
    </source>
</evidence>
<evidence type="ECO:0000256" key="7">
    <source>
        <dbReference type="ARBA" id="ARBA00043129"/>
    </source>
</evidence>
<sequence length="239" mass="26772">MASESPVAGGERWYDDAQKYWENVPASVDGVLGGFERLNRPDIYGSRLFLNAFLAPNGHRPKRLQNGVACDCGAGIGRITKGLLAKLFMQVDLVEQDAAFLRHAQEVHLAEEVKQGKTGEFYETGLQSFTPQPGRYDAIWCQWVLSHLPDDDLIAFFGRCVQGLTPTGLIFVKENMAPIAAIIDKQDSSLTRTESDFRRLFEASHLRIVKRAVQKDFPKDIFAVHMFALEPMSRQNPSS</sequence>
<dbReference type="EMBL" id="JANBPT010000027">
    <property type="protein sequence ID" value="KAJ1929692.1"/>
    <property type="molecule type" value="Genomic_DNA"/>
</dbReference>
<dbReference type="CDD" id="cd02440">
    <property type="entry name" value="AdoMet_MTases"/>
    <property type="match status" value="1"/>
</dbReference>
<feature type="binding site" evidence="12">
    <location>
        <position position="142"/>
    </location>
    <ligand>
        <name>S-adenosyl-L-methionine</name>
        <dbReference type="ChEBI" id="CHEBI:59789"/>
    </ligand>
</feature>
<dbReference type="GO" id="GO:0032259">
    <property type="term" value="P:methylation"/>
    <property type="evidence" value="ECO:0007669"/>
    <property type="project" value="UniProtKB-KW"/>
</dbReference>
<dbReference type="OrthoDB" id="1298661at2759"/>
<accession>A0A9W8AFJ8</accession>
<dbReference type="GO" id="GO:0071885">
    <property type="term" value="F:N-terminal protein N-methyltransferase activity"/>
    <property type="evidence" value="ECO:0007669"/>
    <property type="project" value="UniProtKB-EC"/>
</dbReference>
<evidence type="ECO:0000313" key="13">
    <source>
        <dbReference type="EMBL" id="KAJ1929692.1"/>
    </source>
</evidence>
<feature type="binding site" evidence="12">
    <location>
        <begin position="126"/>
        <end position="127"/>
    </location>
    <ligand>
        <name>S-adenosyl-L-methionine</name>
        <dbReference type="ChEBI" id="CHEBI:59789"/>
    </ligand>
</feature>
<comment type="catalytic activity">
    <reaction evidence="10">
        <text>N-terminal L-alanyl-L-prolyl-L-lysyl-[protein] + 3 S-adenosyl-L-methionine = N-terminal N,N,N-trimethyl-L-alanyl-L-prolyl-L-lysyl-[protein] + 3 S-adenosyl-L-homocysteine + 3 H(+)</text>
        <dbReference type="Rhea" id="RHEA:54712"/>
        <dbReference type="Rhea" id="RHEA-COMP:13785"/>
        <dbReference type="Rhea" id="RHEA-COMP:13971"/>
        <dbReference type="ChEBI" id="CHEBI:15378"/>
        <dbReference type="ChEBI" id="CHEBI:57856"/>
        <dbReference type="ChEBI" id="CHEBI:59789"/>
        <dbReference type="ChEBI" id="CHEBI:138057"/>
        <dbReference type="ChEBI" id="CHEBI:138315"/>
        <dbReference type="EC" id="2.1.1.244"/>
    </reaction>
</comment>
<dbReference type="AlphaFoldDB" id="A0A9W8AFJ8"/>
<evidence type="ECO:0000256" key="11">
    <source>
        <dbReference type="ARBA" id="ARBA00082558"/>
    </source>
</evidence>
<evidence type="ECO:0000256" key="6">
    <source>
        <dbReference type="ARBA" id="ARBA00039449"/>
    </source>
</evidence>
<evidence type="ECO:0000256" key="8">
    <source>
        <dbReference type="ARBA" id="ARBA00047306"/>
    </source>
</evidence>
<keyword evidence="14" id="KW-1185">Reference proteome</keyword>
<dbReference type="PANTHER" id="PTHR12753:SF0">
    <property type="entry name" value="ALPHA N-TERMINAL PROTEIN METHYLTRANSFERASE 1"/>
    <property type="match status" value="1"/>
</dbReference>
<reference evidence="13" key="1">
    <citation type="submission" date="2022-07" db="EMBL/GenBank/DDBJ databases">
        <title>Phylogenomic reconstructions and comparative analyses of Kickxellomycotina fungi.</title>
        <authorList>
            <person name="Reynolds N.K."/>
            <person name="Stajich J.E."/>
            <person name="Barry K."/>
            <person name="Grigoriev I.V."/>
            <person name="Crous P."/>
            <person name="Smith M.E."/>
        </authorList>
    </citation>
    <scope>NUCLEOTIDE SEQUENCE</scope>
    <source>
        <strain evidence="13">RSA 861</strain>
    </source>
</reference>
<gene>
    <name evidence="13" type="ORF">IWQ60_000966</name>
</gene>
<evidence type="ECO:0000256" key="1">
    <source>
        <dbReference type="ARBA" id="ARBA00009059"/>
    </source>
</evidence>
<evidence type="ECO:0000313" key="14">
    <source>
        <dbReference type="Proteomes" id="UP001150569"/>
    </source>
</evidence>
<comment type="caution">
    <text evidence="13">The sequence shown here is derived from an EMBL/GenBank/DDBJ whole genome shotgun (WGS) entry which is preliminary data.</text>
</comment>
<dbReference type="GO" id="GO:0005737">
    <property type="term" value="C:cytoplasm"/>
    <property type="evidence" value="ECO:0007669"/>
    <property type="project" value="TreeGrafter"/>
</dbReference>
<dbReference type="Gene3D" id="3.40.50.150">
    <property type="entry name" value="Vaccinia Virus protein VP39"/>
    <property type="match status" value="1"/>
</dbReference>
<evidence type="ECO:0000256" key="10">
    <source>
        <dbReference type="ARBA" id="ARBA00048167"/>
    </source>
</evidence>
<evidence type="ECO:0000256" key="9">
    <source>
        <dbReference type="ARBA" id="ARBA00047885"/>
    </source>
</evidence>
<protein>
    <recommendedName>
        <fullName evidence="6">Alpha N-terminal protein methyltransferase 1</fullName>
        <ecNumber evidence="5">2.1.1.244</ecNumber>
    </recommendedName>
    <alternativeName>
        <fullName evidence="11">Translation associated element 1</fullName>
    </alternativeName>
    <alternativeName>
        <fullName evidence="7">X-Pro-Lys N-terminal protein methyltransferase 1</fullName>
    </alternativeName>
</protein>
<name>A0A9W8AFJ8_9FUNG</name>
<feature type="binding site" evidence="12">
    <location>
        <position position="78"/>
    </location>
    <ligand>
        <name>S-adenosyl-L-methionine</name>
        <dbReference type="ChEBI" id="CHEBI:59789"/>
    </ligand>
</feature>
<dbReference type="InterPro" id="IPR029063">
    <property type="entry name" value="SAM-dependent_MTases_sf"/>
</dbReference>
<evidence type="ECO:0000256" key="5">
    <source>
        <dbReference type="ARBA" id="ARBA00039112"/>
    </source>
</evidence>
<feature type="binding site" evidence="12">
    <location>
        <position position="73"/>
    </location>
    <ligand>
        <name>S-adenosyl-L-methionine</name>
        <dbReference type="ChEBI" id="CHEBI:59789"/>
    </ligand>
</feature>
<evidence type="ECO:0000256" key="4">
    <source>
        <dbReference type="ARBA" id="ARBA00022691"/>
    </source>
</evidence>
<dbReference type="SUPFAM" id="SSF53335">
    <property type="entry name" value="S-adenosyl-L-methionine-dependent methyltransferases"/>
    <property type="match status" value="1"/>
</dbReference>